<dbReference type="Proteomes" id="UP001603857">
    <property type="component" value="Unassembled WGS sequence"/>
</dbReference>
<dbReference type="GO" id="GO:0016020">
    <property type="term" value="C:membrane"/>
    <property type="evidence" value="ECO:0007669"/>
    <property type="project" value="UniProtKB-SubCell"/>
</dbReference>
<gene>
    <name evidence="8" type="ORF">Fmac_015624</name>
</gene>
<comment type="subcellular location">
    <subcellularLocation>
        <location evidence="1">Membrane</location>
        <topology evidence="1">Multi-pass membrane protein</topology>
    </subcellularLocation>
</comment>
<dbReference type="PANTHER" id="PTHR11689">
    <property type="entry name" value="CHLORIDE CHANNEL PROTEIN CLC FAMILY MEMBER"/>
    <property type="match status" value="1"/>
</dbReference>
<keyword evidence="4 7" id="KW-1133">Transmembrane helix</keyword>
<name>A0ABD1MF80_9FABA</name>
<dbReference type="InterPro" id="IPR014743">
    <property type="entry name" value="Cl-channel_core"/>
</dbReference>
<dbReference type="PANTHER" id="PTHR11689:SF136">
    <property type="entry name" value="H(+)_CL(-) EXCHANGE TRANSPORTER 7"/>
    <property type="match status" value="1"/>
</dbReference>
<keyword evidence="6 7" id="KW-0472">Membrane</keyword>
<evidence type="ECO:0000256" key="5">
    <source>
        <dbReference type="ARBA" id="ARBA00023122"/>
    </source>
</evidence>
<dbReference type="SUPFAM" id="SSF81340">
    <property type="entry name" value="Clc chloride channel"/>
    <property type="match status" value="1"/>
</dbReference>
<feature type="transmembrane region" description="Helical" evidence="7">
    <location>
        <begin position="59"/>
        <end position="81"/>
    </location>
</feature>
<reference evidence="8 9" key="1">
    <citation type="submission" date="2024-08" db="EMBL/GenBank/DDBJ databases">
        <title>Insights into the chromosomal genome structure of Flemingia macrophylla.</title>
        <authorList>
            <person name="Ding Y."/>
            <person name="Zhao Y."/>
            <person name="Bi W."/>
            <person name="Wu M."/>
            <person name="Zhao G."/>
            <person name="Gong Y."/>
            <person name="Li W."/>
            <person name="Zhang P."/>
        </authorList>
    </citation>
    <scope>NUCLEOTIDE SEQUENCE [LARGE SCALE GENOMIC DNA]</scope>
    <source>
        <strain evidence="8">DYQJB</strain>
        <tissue evidence="8">Leaf</tissue>
    </source>
</reference>
<keyword evidence="5" id="KW-0129">CBS domain</keyword>
<keyword evidence="3" id="KW-0677">Repeat</keyword>
<evidence type="ECO:0000256" key="2">
    <source>
        <dbReference type="ARBA" id="ARBA00022692"/>
    </source>
</evidence>
<evidence type="ECO:0000313" key="9">
    <source>
        <dbReference type="Proteomes" id="UP001603857"/>
    </source>
</evidence>
<keyword evidence="2 7" id="KW-0812">Transmembrane</keyword>
<comment type="caution">
    <text evidence="8">The sequence shown here is derived from an EMBL/GenBank/DDBJ whole genome shotgun (WGS) entry which is preliminary data.</text>
</comment>
<proteinExistence type="predicted"/>
<evidence type="ECO:0000313" key="8">
    <source>
        <dbReference type="EMBL" id="KAL2334411.1"/>
    </source>
</evidence>
<accession>A0ABD1MF80</accession>
<dbReference type="AlphaFoldDB" id="A0ABD1MF80"/>
<keyword evidence="9" id="KW-1185">Reference proteome</keyword>
<dbReference type="InterPro" id="IPR051280">
    <property type="entry name" value="Cl-channel/antiporter"/>
</dbReference>
<dbReference type="InterPro" id="IPR001807">
    <property type="entry name" value="ClC"/>
</dbReference>
<evidence type="ECO:0000256" key="6">
    <source>
        <dbReference type="ARBA" id="ARBA00023136"/>
    </source>
</evidence>
<dbReference type="Gene3D" id="1.10.3080.10">
    <property type="entry name" value="Clc chloride channel"/>
    <property type="match status" value="1"/>
</dbReference>
<organism evidence="8 9">
    <name type="scientific">Flemingia macrophylla</name>
    <dbReference type="NCBI Taxonomy" id="520843"/>
    <lineage>
        <taxon>Eukaryota</taxon>
        <taxon>Viridiplantae</taxon>
        <taxon>Streptophyta</taxon>
        <taxon>Embryophyta</taxon>
        <taxon>Tracheophyta</taxon>
        <taxon>Spermatophyta</taxon>
        <taxon>Magnoliopsida</taxon>
        <taxon>eudicotyledons</taxon>
        <taxon>Gunneridae</taxon>
        <taxon>Pentapetalae</taxon>
        <taxon>rosids</taxon>
        <taxon>fabids</taxon>
        <taxon>Fabales</taxon>
        <taxon>Fabaceae</taxon>
        <taxon>Papilionoideae</taxon>
        <taxon>50 kb inversion clade</taxon>
        <taxon>NPAAA clade</taxon>
        <taxon>indigoferoid/millettioid clade</taxon>
        <taxon>Phaseoleae</taxon>
        <taxon>Flemingia</taxon>
    </lineage>
</organism>
<sequence>MVKRYFDTISKENKLTRYKMINKWLEYYYESGSTKYHLSSKWFQVFKSYRDRHDLVNQFVSLLVGVAATFRAPVSGVLFALEEVTSW</sequence>
<evidence type="ECO:0000256" key="1">
    <source>
        <dbReference type="ARBA" id="ARBA00004141"/>
    </source>
</evidence>
<dbReference type="EMBL" id="JBGMDY010000005">
    <property type="protein sequence ID" value="KAL2334411.1"/>
    <property type="molecule type" value="Genomic_DNA"/>
</dbReference>
<evidence type="ECO:0000256" key="7">
    <source>
        <dbReference type="SAM" id="Phobius"/>
    </source>
</evidence>
<protein>
    <submittedName>
        <fullName evidence="8">Uncharacterized protein</fullName>
    </submittedName>
</protein>
<evidence type="ECO:0000256" key="4">
    <source>
        <dbReference type="ARBA" id="ARBA00022989"/>
    </source>
</evidence>
<evidence type="ECO:0000256" key="3">
    <source>
        <dbReference type="ARBA" id="ARBA00022737"/>
    </source>
</evidence>
<dbReference type="Pfam" id="PF00654">
    <property type="entry name" value="Voltage_CLC"/>
    <property type="match status" value="1"/>
</dbReference>